<evidence type="ECO:0000313" key="6">
    <source>
        <dbReference type="EMBL" id="MBT9292442.1"/>
    </source>
</evidence>
<dbReference type="GO" id="GO:0003700">
    <property type="term" value="F:DNA-binding transcription factor activity"/>
    <property type="evidence" value="ECO:0007669"/>
    <property type="project" value="TreeGrafter"/>
</dbReference>
<sequence length="198" mass="21848">MARPRAVDHDDKRRAILKAAARLFADGGYDRSSMAEVAKACGVSKALVYHYYVSKDVLLYDIIRLHLDELVAAVEGANGHDEAPRERLVRLASALLDAYRDADAEHKIQINELKKLPPEQQDELRDLERRLVGYFAAAIAAAVPALEGGALLKPVTMSLFGMLNWHYLWFRPGGPVSREDYARLAVTLAVDGAGGLRP</sequence>
<evidence type="ECO:0000256" key="4">
    <source>
        <dbReference type="PROSITE-ProRule" id="PRU00335"/>
    </source>
</evidence>
<dbReference type="InterPro" id="IPR036271">
    <property type="entry name" value="Tet_transcr_reg_TetR-rel_C_sf"/>
</dbReference>
<feature type="DNA-binding region" description="H-T-H motif" evidence="4">
    <location>
        <begin position="33"/>
        <end position="52"/>
    </location>
</feature>
<dbReference type="Pfam" id="PF17932">
    <property type="entry name" value="TetR_C_24"/>
    <property type="match status" value="1"/>
</dbReference>
<dbReference type="InterPro" id="IPR041490">
    <property type="entry name" value="KstR2_TetR_C"/>
</dbReference>
<dbReference type="PROSITE" id="PS50977">
    <property type="entry name" value="HTH_TETR_2"/>
    <property type="match status" value="1"/>
</dbReference>
<dbReference type="PRINTS" id="PR00455">
    <property type="entry name" value="HTHTETR"/>
</dbReference>
<dbReference type="AlphaFoldDB" id="A0A947GEW0"/>
<proteinExistence type="predicted"/>
<protein>
    <submittedName>
        <fullName evidence="6">TetR/AcrR family transcriptional regulator</fullName>
    </submittedName>
</protein>
<evidence type="ECO:0000259" key="5">
    <source>
        <dbReference type="PROSITE" id="PS50977"/>
    </source>
</evidence>
<dbReference type="RefSeq" id="WP_261970951.1">
    <property type="nucleotide sequence ID" value="NZ_JAHHZF010000013.1"/>
</dbReference>
<dbReference type="FunFam" id="1.10.10.60:FF:000141">
    <property type="entry name" value="TetR family transcriptional regulator"/>
    <property type="match status" value="1"/>
</dbReference>
<feature type="domain" description="HTH tetR-type" evidence="5">
    <location>
        <begin position="10"/>
        <end position="70"/>
    </location>
</feature>
<name>A0A947GEW0_9HYPH</name>
<keyword evidence="2 4" id="KW-0238">DNA-binding</keyword>
<accession>A0A947GEW0</accession>
<dbReference type="Pfam" id="PF00440">
    <property type="entry name" value="TetR_N"/>
    <property type="match status" value="1"/>
</dbReference>
<comment type="caution">
    <text evidence="6">The sequence shown here is derived from an EMBL/GenBank/DDBJ whole genome shotgun (WGS) entry which is preliminary data.</text>
</comment>
<dbReference type="InterPro" id="IPR001647">
    <property type="entry name" value="HTH_TetR"/>
</dbReference>
<evidence type="ECO:0000256" key="2">
    <source>
        <dbReference type="ARBA" id="ARBA00023125"/>
    </source>
</evidence>
<organism evidence="6 7">
    <name type="scientific">Prosthecodimorpha staleyi</name>
    <dbReference type="NCBI Taxonomy" id="2840188"/>
    <lineage>
        <taxon>Bacteria</taxon>
        <taxon>Pseudomonadati</taxon>
        <taxon>Pseudomonadota</taxon>
        <taxon>Alphaproteobacteria</taxon>
        <taxon>Hyphomicrobiales</taxon>
        <taxon>Ancalomicrobiaceae</taxon>
        <taxon>Prosthecodimorpha</taxon>
    </lineage>
</organism>
<dbReference type="GO" id="GO:0000976">
    <property type="term" value="F:transcription cis-regulatory region binding"/>
    <property type="evidence" value="ECO:0007669"/>
    <property type="project" value="TreeGrafter"/>
</dbReference>
<gene>
    <name evidence="6" type="ORF">KL771_23465</name>
</gene>
<dbReference type="Proteomes" id="UP000766595">
    <property type="component" value="Unassembled WGS sequence"/>
</dbReference>
<dbReference type="SUPFAM" id="SSF46689">
    <property type="entry name" value="Homeodomain-like"/>
    <property type="match status" value="1"/>
</dbReference>
<dbReference type="Gene3D" id="1.10.357.10">
    <property type="entry name" value="Tetracycline Repressor, domain 2"/>
    <property type="match status" value="1"/>
</dbReference>
<keyword evidence="1" id="KW-0805">Transcription regulation</keyword>
<keyword evidence="7" id="KW-1185">Reference proteome</keyword>
<evidence type="ECO:0000256" key="3">
    <source>
        <dbReference type="ARBA" id="ARBA00023163"/>
    </source>
</evidence>
<dbReference type="PANTHER" id="PTHR30055">
    <property type="entry name" value="HTH-TYPE TRANSCRIPTIONAL REGULATOR RUTR"/>
    <property type="match status" value="1"/>
</dbReference>
<evidence type="ECO:0000313" key="7">
    <source>
        <dbReference type="Proteomes" id="UP000766595"/>
    </source>
</evidence>
<dbReference type="InterPro" id="IPR009057">
    <property type="entry name" value="Homeodomain-like_sf"/>
</dbReference>
<reference evidence="6 7" key="1">
    <citation type="submission" date="2021-06" db="EMBL/GenBank/DDBJ databases">
        <authorList>
            <person name="Grouzdev D.S."/>
            <person name="Koziaeva V."/>
        </authorList>
    </citation>
    <scope>NUCLEOTIDE SEQUENCE [LARGE SCALE GENOMIC DNA]</scope>
    <source>
        <strain evidence="6 7">22</strain>
    </source>
</reference>
<dbReference type="EMBL" id="JAHHZF010000013">
    <property type="protein sequence ID" value="MBT9292442.1"/>
    <property type="molecule type" value="Genomic_DNA"/>
</dbReference>
<dbReference type="PANTHER" id="PTHR30055:SF234">
    <property type="entry name" value="HTH-TYPE TRANSCRIPTIONAL REGULATOR BETI"/>
    <property type="match status" value="1"/>
</dbReference>
<dbReference type="Gene3D" id="1.10.10.60">
    <property type="entry name" value="Homeodomain-like"/>
    <property type="match status" value="1"/>
</dbReference>
<dbReference type="InterPro" id="IPR050109">
    <property type="entry name" value="HTH-type_TetR-like_transc_reg"/>
</dbReference>
<evidence type="ECO:0000256" key="1">
    <source>
        <dbReference type="ARBA" id="ARBA00023015"/>
    </source>
</evidence>
<keyword evidence="3" id="KW-0804">Transcription</keyword>
<dbReference type="SUPFAM" id="SSF48498">
    <property type="entry name" value="Tetracyclin repressor-like, C-terminal domain"/>
    <property type="match status" value="1"/>
</dbReference>